<dbReference type="Proteomes" id="UP001175353">
    <property type="component" value="Unassembled WGS sequence"/>
</dbReference>
<dbReference type="OrthoDB" id="10270304at2759"/>
<evidence type="ECO:0000313" key="4">
    <source>
        <dbReference type="Proteomes" id="UP000310066"/>
    </source>
</evidence>
<reference evidence="1" key="2">
    <citation type="submission" date="2021-12" db="EMBL/GenBank/DDBJ databases">
        <title>Black yeast isolated from Biological Soil Crust.</title>
        <authorList>
            <person name="Kurbessoian T."/>
        </authorList>
    </citation>
    <scope>NUCLEOTIDE SEQUENCE</scope>
    <source>
        <strain evidence="1">CCFEE 5208</strain>
    </source>
</reference>
<dbReference type="AlphaFoldDB" id="A0A4U0UMU8"/>
<dbReference type="EMBL" id="JAUJLE010000099">
    <property type="protein sequence ID" value="KAK0983979.1"/>
    <property type="molecule type" value="Genomic_DNA"/>
</dbReference>
<gene>
    <name evidence="3" type="ORF">B0A54_11407</name>
    <name evidence="1" type="ORF">LTR82_013073</name>
    <name evidence="2" type="ORF">LTR91_011038</name>
</gene>
<name>A0A4U0UMU8_9PEZI</name>
<reference evidence="3 4" key="1">
    <citation type="submission" date="2017-03" db="EMBL/GenBank/DDBJ databases">
        <title>Genomes of endolithic fungi from Antarctica.</title>
        <authorList>
            <person name="Coleine C."/>
            <person name="Masonjones S."/>
            <person name="Stajich J.E."/>
        </authorList>
    </citation>
    <scope>NUCLEOTIDE SEQUENCE [LARGE SCALE GENOMIC DNA]</scope>
    <source>
        <strain evidence="3 4">CCFEE 5311</strain>
    </source>
</reference>
<sequence length="110" mass="12291">MNFDVTDELELYPAQPWGKLEDILTVWIEVIQRSKIRSVPSAGTEMTPRKAVSWTPQDLGECVELWGMIVETVERKMELEPTEALVGVLDAATLDAARVPAEGSTQNFML</sequence>
<keyword evidence="5" id="KW-1185">Reference proteome</keyword>
<dbReference type="EMBL" id="JASUXU010000056">
    <property type="protein sequence ID" value="KAK0314148.1"/>
    <property type="molecule type" value="Genomic_DNA"/>
</dbReference>
<dbReference type="EMBL" id="NAJP01000055">
    <property type="protein sequence ID" value="TKA37043.1"/>
    <property type="molecule type" value="Genomic_DNA"/>
</dbReference>
<organism evidence="3 4">
    <name type="scientific">Friedmanniomyces endolithicus</name>
    <dbReference type="NCBI Taxonomy" id="329885"/>
    <lineage>
        <taxon>Eukaryota</taxon>
        <taxon>Fungi</taxon>
        <taxon>Dikarya</taxon>
        <taxon>Ascomycota</taxon>
        <taxon>Pezizomycotina</taxon>
        <taxon>Dothideomycetes</taxon>
        <taxon>Dothideomycetidae</taxon>
        <taxon>Mycosphaerellales</taxon>
        <taxon>Teratosphaeriaceae</taxon>
        <taxon>Friedmanniomyces</taxon>
    </lineage>
</organism>
<dbReference type="Proteomes" id="UP001168146">
    <property type="component" value="Unassembled WGS sequence"/>
</dbReference>
<comment type="caution">
    <text evidence="3">The sequence shown here is derived from an EMBL/GenBank/DDBJ whole genome shotgun (WGS) entry which is preliminary data.</text>
</comment>
<proteinExistence type="predicted"/>
<evidence type="ECO:0000313" key="2">
    <source>
        <dbReference type="EMBL" id="KAK0983979.1"/>
    </source>
</evidence>
<evidence type="ECO:0000313" key="3">
    <source>
        <dbReference type="EMBL" id="TKA37043.1"/>
    </source>
</evidence>
<protein>
    <submittedName>
        <fullName evidence="3">Uncharacterized protein</fullName>
    </submittedName>
</protein>
<reference evidence="2" key="3">
    <citation type="submission" date="2023-06" db="EMBL/GenBank/DDBJ databases">
        <title>Black Yeasts Isolated from many extreme environments.</title>
        <authorList>
            <person name="Coleine C."/>
            <person name="Stajich J.E."/>
            <person name="Selbmann L."/>
        </authorList>
    </citation>
    <scope>NUCLEOTIDE SEQUENCE</scope>
    <source>
        <strain evidence="2">CCFEE 5200</strain>
    </source>
</reference>
<evidence type="ECO:0000313" key="5">
    <source>
        <dbReference type="Proteomes" id="UP001175353"/>
    </source>
</evidence>
<dbReference type="Proteomes" id="UP000310066">
    <property type="component" value="Unassembled WGS sequence"/>
</dbReference>
<accession>A0A4U0UMU8</accession>
<evidence type="ECO:0000313" key="1">
    <source>
        <dbReference type="EMBL" id="KAK0314148.1"/>
    </source>
</evidence>